<proteinExistence type="inferred from homology"/>
<dbReference type="SUPFAM" id="SSF48452">
    <property type="entry name" value="TPR-like"/>
    <property type="match status" value="1"/>
</dbReference>
<keyword evidence="2" id="KW-0813">Transport</keyword>
<evidence type="ECO:0000313" key="5">
    <source>
        <dbReference type="Proteomes" id="UP000078046"/>
    </source>
</evidence>
<dbReference type="InterPro" id="IPR000744">
    <property type="entry name" value="NSF_attach"/>
</dbReference>
<dbReference type="GO" id="GO:0005483">
    <property type="term" value="F:soluble NSF attachment protein activity"/>
    <property type="evidence" value="ECO:0007669"/>
    <property type="project" value="TreeGrafter"/>
</dbReference>
<comment type="caution">
    <text evidence="4">The sequence shown here is derived from an EMBL/GenBank/DDBJ whole genome shotgun (WGS) entry which is preliminary data.</text>
</comment>
<dbReference type="OrthoDB" id="9984275at2759"/>
<dbReference type="EMBL" id="LWCA01000441">
    <property type="protein sequence ID" value="OAF68467.1"/>
    <property type="molecule type" value="Genomic_DNA"/>
</dbReference>
<dbReference type="PANTHER" id="PTHR13768">
    <property type="entry name" value="SOLUBLE NSF ATTACHMENT PROTEIN SNAP"/>
    <property type="match status" value="1"/>
</dbReference>
<dbReference type="GO" id="GO:0019905">
    <property type="term" value="F:syntaxin binding"/>
    <property type="evidence" value="ECO:0007669"/>
    <property type="project" value="TreeGrafter"/>
</dbReference>
<evidence type="ECO:0000256" key="2">
    <source>
        <dbReference type="ARBA" id="ARBA00022448"/>
    </source>
</evidence>
<evidence type="ECO:0000256" key="1">
    <source>
        <dbReference type="ARBA" id="ARBA00010050"/>
    </source>
</evidence>
<evidence type="ECO:0000256" key="3">
    <source>
        <dbReference type="ARBA" id="ARBA00022927"/>
    </source>
</evidence>
<dbReference type="InterPro" id="IPR011990">
    <property type="entry name" value="TPR-like_helical_dom_sf"/>
</dbReference>
<evidence type="ECO:0000313" key="4">
    <source>
        <dbReference type="EMBL" id="OAF68467.1"/>
    </source>
</evidence>
<reference evidence="4 5" key="1">
    <citation type="submission" date="2016-04" db="EMBL/GenBank/DDBJ databases">
        <title>The genome of Intoshia linei affirms orthonectids as highly simplified spiralians.</title>
        <authorList>
            <person name="Mikhailov K.V."/>
            <person name="Slusarev G.S."/>
            <person name="Nikitin M.A."/>
            <person name="Logacheva M.D."/>
            <person name="Penin A."/>
            <person name="Aleoshin V."/>
            <person name="Panchin Y.V."/>
        </authorList>
    </citation>
    <scope>NUCLEOTIDE SEQUENCE [LARGE SCALE GENOMIC DNA]</scope>
    <source>
        <strain evidence="4">Intl2013</strain>
        <tissue evidence="4">Whole animal</tissue>
    </source>
</reference>
<dbReference type="Gene3D" id="1.25.40.10">
    <property type="entry name" value="Tetratricopeptide repeat domain"/>
    <property type="match status" value="1"/>
</dbReference>
<dbReference type="PANTHER" id="PTHR13768:SF8">
    <property type="entry name" value="ALPHA-SOLUBLE NSF ATTACHMENT PROTEIN"/>
    <property type="match status" value="1"/>
</dbReference>
<dbReference type="Pfam" id="PF14938">
    <property type="entry name" value="SNAP"/>
    <property type="match status" value="1"/>
</dbReference>
<dbReference type="Proteomes" id="UP000078046">
    <property type="component" value="Unassembled WGS sequence"/>
</dbReference>
<protein>
    <submittedName>
        <fullName evidence="4">Vesicular-fusion protein SEC17</fullName>
    </submittedName>
</protein>
<dbReference type="GO" id="GO:0035494">
    <property type="term" value="P:SNARE complex disassembly"/>
    <property type="evidence" value="ECO:0007669"/>
    <property type="project" value="TreeGrafter"/>
</dbReference>
<keyword evidence="5" id="KW-1185">Reference proteome</keyword>
<dbReference type="GO" id="GO:0031201">
    <property type="term" value="C:SNARE complex"/>
    <property type="evidence" value="ECO:0007669"/>
    <property type="project" value="TreeGrafter"/>
</dbReference>
<dbReference type="PRINTS" id="PR00448">
    <property type="entry name" value="NSFATTACHMNT"/>
</dbReference>
<gene>
    <name evidence="4" type="ORF">A3Q56_03811</name>
</gene>
<accession>A0A177B2F8</accession>
<keyword evidence="3" id="KW-0653">Protein transport</keyword>
<organism evidence="4 5">
    <name type="scientific">Intoshia linei</name>
    <dbReference type="NCBI Taxonomy" id="1819745"/>
    <lineage>
        <taxon>Eukaryota</taxon>
        <taxon>Metazoa</taxon>
        <taxon>Spiralia</taxon>
        <taxon>Lophotrochozoa</taxon>
        <taxon>Mesozoa</taxon>
        <taxon>Orthonectida</taxon>
        <taxon>Rhopaluridae</taxon>
        <taxon>Intoshia</taxon>
    </lineage>
</organism>
<dbReference type="AlphaFoldDB" id="A0A177B2F8"/>
<feature type="non-terminal residue" evidence="4">
    <location>
        <position position="186"/>
    </location>
</feature>
<dbReference type="GO" id="GO:0006886">
    <property type="term" value="P:intracellular protein transport"/>
    <property type="evidence" value="ECO:0007669"/>
    <property type="project" value="InterPro"/>
</dbReference>
<comment type="similarity">
    <text evidence="1">Belongs to the SNAP family.</text>
</comment>
<dbReference type="GO" id="GO:0005774">
    <property type="term" value="C:vacuolar membrane"/>
    <property type="evidence" value="ECO:0007669"/>
    <property type="project" value="TreeGrafter"/>
</dbReference>
<name>A0A177B2F8_9BILA</name>
<sequence length="186" mass="20897">MSEEEKADELVHLGEKKAKSISGFFGSIFKSSGNVNLEDACDILIKAANLYKMAKCWDKAATTYEKIGTLREKLDVKHEAATAYVDAANAYKKVNVNGAILSYNKAIEIYTHMGRFVVAARYHCSIADIYETELADIDKALFHYEKAGDYYRGEESNSAANKCLLKVAQFCSEKQQYKKAIELYED</sequence>